<reference evidence="2" key="1">
    <citation type="submission" date="2023-03" db="EMBL/GenBank/DDBJ databases">
        <title>Massive genome expansion in bonnet fungi (Mycena s.s.) driven by repeated elements and novel gene families across ecological guilds.</title>
        <authorList>
            <consortium name="Lawrence Berkeley National Laboratory"/>
            <person name="Harder C.B."/>
            <person name="Miyauchi S."/>
            <person name="Viragh M."/>
            <person name="Kuo A."/>
            <person name="Thoen E."/>
            <person name="Andreopoulos B."/>
            <person name="Lu D."/>
            <person name="Skrede I."/>
            <person name="Drula E."/>
            <person name="Henrissat B."/>
            <person name="Morin E."/>
            <person name="Kohler A."/>
            <person name="Barry K."/>
            <person name="LaButti K."/>
            <person name="Morin E."/>
            <person name="Salamov A."/>
            <person name="Lipzen A."/>
            <person name="Mereny Z."/>
            <person name="Hegedus B."/>
            <person name="Baldrian P."/>
            <person name="Stursova M."/>
            <person name="Weitz H."/>
            <person name="Taylor A."/>
            <person name="Grigoriev I.V."/>
            <person name="Nagy L.G."/>
            <person name="Martin F."/>
            <person name="Kauserud H."/>
        </authorList>
    </citation>
    <scope>NUCLEOTIDE SEQUENCE</scope>
    <source>
        <strain evidence="2">CBHHK182m</strain>
    </source>
</reference>
<sequence length="672" mass="72636">MSQPTNSKGKQKKMLTSASKKLQNDVAAATDHIHNALGRTRSTDKALSSTDGAKATGSGNDPPASAQLPAANPAAVPYVVKINRVSSSTPSVATSGGEDEIPELRSVSESVESGFDRGLLNFGTVNSSDSGGENNAIDAEELAQRFKFLHGFAHHGAAREEKVEIASATPSLTSLANPGPLVNEEGSKTPTEGWSAASTLTAGVLGGNSISQALLYNREPGRIFISFGRSIEIYNEPLHTSTQRYHPRYDPLTDHDPLTLFGASDHAMPGKTATETLVLRDVLIRLQTPHRKWYWDTLEQAVKAIVKIRFIKYNLMAYGDKSKGTVVHYSLNHVNLEPLAHGLDVLSSVDSMRSSVRSEYGREYPEYELAKLLSRPDYGALVQDPAIKDAFIAEHRVEAKDVRSNYYKANKTRGYEGGPATEEPAQGTSANPAHDPNDFEATRVPPSKEVEETASATFAVKPTLSVLPGIGKMLTTWAVPGSKTDVASVVPQTATPRFSQDSTVREVQNAENARKIAADYSINANPPLDPNQNIAASVAKAAPFGVFRTATTTTAPPVTGWTLYQFNKAVNNVAPISGGAHTPVAGAGAVEVTAEIQEETRVESLAETQAEILAEEPKEEEEEEATLGNRRQAQFSRQLLLPLYQPSPSIRTWRRHVARPSQNSEPFRRIGR</sequence>
<feature type="compositionally biased region" description="Polar residues" evidence="1">
    <location>
        <begin position="1"/>
        <end position="21"/>
    </location>
</feature>
<gene>
    <name evidence="2" type="ORF">B0H16DRAFT_1821411</name>
</gene>
<feature type="region of interest" description="Disordered" evidence="1">
    <location>
        <begin position="411"/>
        <end position="443"/>
    </location>
</feature>
<evidence type="ECO:0000313" key="2">
    <source>
        <dbReference type="EMBL" id="KAJ7709403.1"/>
    </source>
</evidence>
<accession>A0AAD7H0A4</accession>
<dbReference type="EMBL" id="JARKIB010000418">
    <property type="protein sequence ID" value="KAJ7709403.1"/>
    <property type="molecule type" value="Genomic_DNA"/>
</dbReference>
<organism evidence="2 3">
    <name type="scientific">Mycena metata</name>
    <dbReference type="NCBI Taxonomy" id="1033252"/>
    <lineage>
        <taxon>Eukaryota</taxon>
        <taxon>Fungi</taxon>
        <taxon>Dikarya</taxon>
        <taxon>Basidiomycota</taxon>
        <taxon>Agaricomycotina</taxon>
        <taxon>Agaricomycetes</taxon>
        <taxon>Agaricomycetidae</taxon>
        <taxon>Agaricales</taxon>
        <taxon>Marasmiineae</taxon>
        <taxon>Mycenaceae</taxon>
        <taxon>Mycena</taxon>
    </lineage>
</organism>
<feature type="region of interest" description="Disordered" evidence="1">
    <location>
        <begin position="1"/>
        <end position="69"/>
    </location>
</feature>
<evidence type="ECO:0000256" key="1">
    <source>
        <dbReference type="SAM" id="MobiDB-lite"/>
    </source>
</evidence>
<evidence type="ECO:0000313" key="3">
    <source>
        <dbReference type="Proteomes" id="UP001215598"/>
    </source>
</evidence>
<name>A0AAD7H0A4_9AGAR</name>
<comment type="caution">
    <text evidence="2">The sequence shown here is derived from an EMBL/GenBank/DDBJ whole genome shotgun (WGS) entry which is preliminary data.</text>
</comment>
<dbReference type="Proteomes" id="UP001215598">
    <property type="component" value="Unassembled WGS sequence"/>
</dbReference>
<dbReference type="AlphaFoldDB" id="A0AAD7H0A4"/>
<protein>
    <submittedName>
        <fullName evidence="2">Uncharacterized protein</fullName>
    </submittedName>
</protein>
<proteinExistence type="predicted"/>
<keyword evidence="3" id="KW-1185">Reference proteome</keyword>